<accession>A0A9X1K132</accession>
<comment type="caution">
    <text evidence="1">The sequence shown here is derived from an EMBL/GenBank/DDBJ whole genome shotgun (WGS) entry which is preliminary data.</text>
</comment>
<dbReference type="AlphaFoldDB" id="A0A9X1K132"/>
<dbReference type="EMBL" id="JAHXDN010000001">
    <property type="protein sequence ID" value="MBW4707098.1"/>
    <property type="molecule type" value="Genomic_DNA"/>
</dbReference>
<evidence type="ECO:0000313" key="2">
    <source>
        <dbReference type="Proteomes" id="UP001138661"/>
    </source>
</evidence>
<name>A0A9X1K132_9RHOB</name>
<sequence length="671" mass="73260">MTQFEWEHRPEISERTFESPYVIWYEKFGQRFEAGYPGEPVNQQPFWIKDTSNVAATKSGDPAAALDGIRITSVQPWDPDTDGSLIPPEPWHRAPLRPESVPQNYDHLAAAPSPGLAKPQQDKQLVIVAVVDDATNFAHHRFQGANKTSRVDYAWVMDGKPKDPAAPTVPFGREWSNAEIEHVLKSSDSEDAVLKELELADFAQNETIGLTKRISHGTHVMDLACGYEPEDEDGQDRRIISVQLPRRVILEASGSILHLFVKAAIRYIEARAREIARALGQGSVPLVVNFSYGLGAGSRLGSHPVEKCFAEITDAGDSNDSVNPVHVVLPAGNRFRADGHAALIADHNGQHQLELDWMLPAQDQSPNFLEIWLPGTALDRTIELVPPNARFGAAALIQEKGGYLELVDSDSKKGVAWAAADVELDAQRNRVGKIRLLLAIAPTYVPRLEPPFAPAGVWKIRVSATLRTNDDICAWIQRDEPPYGYRRPGQPSRLLNHQESRAQKIDNEISEYVNWFAKSGRVTGYGTLNGIATAESMIVVAGYRWRDASCASYSSAGSDSVRSPDMAAISDRSRVLGGVLAAGSRSAVKVALNGTSVAVPQVVNALTQALVNSLAFGGSDTVSSLNLGALVINTESDHNQNKINWLRGRDTRLTAEGGGVAEQMERSGFRA</sequence>
<evidence type="ECO:0000313" key="1">
    <source>
        <dbReference type="EMBL" id="MBW4707098.1"/>
    </source>
</evidence>
<protein>
    <recommendedName>
        <fullName evidence="3">Peptidase S8/S53 domain-containing protein</fullName>
    </recommendedName>
</protein>
<dbReference type="Proteomes" id="UP001138661">
    <property type="component" value="Unassembled WGS sequence"/>
</dbReference>
<reference evidence="1" key="1">
    <citation type="submission" date="2021-07" db="EMBL/GenBank/DDBJ databases">
        <title>Roseobacter insulae sp. nov., isolated from a tidal flat.</title>
        <authorList>
            <person name="Park S."/>
            <person name="Yoon J.-H."/>
        </authorList>
    </citation>
    <scope>NUCLEOTIDE SEQUENCE</scope>
    <source>
        <strain evidence="1">YSTF-M11</strain>
    </source>
</reference>
<evidence type="ECO:0008006" key="3">
    <source>
        <dbReference type="Google" id="ProtNLM"/>
    </source>
</evidence>
<dbReference type="RefSeq" id="WP_219499558.1">
    <property type="nucleotide sequence ID" value="NZ_JAHXDN010000001.1"/>
</dbReference>
<organism evidence="1 2">
    <name type="scientific">Roseobacter insulae</name>
    <dbReference type="NCBI Taxonomy" id="2859783"/>
    <lineage>
        <taxon>Bacteria</taxon>
        <taxon>Pseudomonadati</taxon>
        <taxon>Pseudomonadota</taxon>
        <taxon>Alphaproteobacteria</taxon>
        <taxon>Rhodobacterales</taxon>
        <taxon>Roseobacteraceae</taxon>
        <taxon>Roseobacter</taxon>
    </lineage>
</organism>
<gene>
    <name evidence="1" type="ORF">KX928_04780</name>
</gene>
<keyword evidence="2" id="KW-1185">Reference proteome</keyword>
<proteinExistence type="predicted"/>